<feature type="compositionally biased region" description="Polar residues" evidence="6">
    <location>
        <begin position="1087"/>
        <end position="1117"/>
    </location>
</feature>
<evidence type="ECO:0000256" key="6">
    <source>
        <dbReference type="SAM" id="MobiDB-lite"/>
    </source>
</evidence>
<dbReference type="GeneTree" id="ENSGT00950000182982"/>
<feature type="compositionally biased region" description="Basic and acidic residues" evidence="6">
    <location>
        <begin position="7"/>
        <end position="19"/>
    </location>
</feature>
<feature type="compositionally biased region" description="Polar residues" evidence="6">
    <location>
        <begin position="1230"/>
        <end position="1241"/>
    </location>
</feature>
<dbReference type="PANTHER" id="PTHR15742">
    <property type="entry name" value="GIRDIN"/>
    <property type="match status" value="1"/>
</dbReference>
<organism evidence="8 9">
    <name type="scientific">Labrus bergylta</name>
    <name type="common">ballan wrasse</name>
    <dbReference type="NCBI Taxonomy" id="56723"/>
    <lineage>
        <taxon>Eukaryota</taxon>
        <taxon>Metazoa</taxon>
        <taxon>Chordata</taxon>
        <taxon>Craniata</taxon>
        <taxon>Vertebrata</taxon>
        <taxon>Euteleostomi</taxon>
        <taxon>Actinopterygii</taxon>
        <taxon>Neopterygii</taxon>
        <taxon>Teleostei</taxon>
        <taxon>Neoteleostei</taxon>
        <taxon>Acanthomorphata</taxon>
        <taxon>Eupercaria</taxon>
        <taxon>Labriformes</taxon>
        <taxon>Labridae</taxon>
        <taxon>Labrus</taxon>
    </lineage>
</organism>
<keyword evidence="2" id="KW-0597">Phosphoprotein</keyword>
<feature type="compositionally biased region" description="Low complexity" evidence="6">
    <location>
        <begin position="103"/>
        <end position="127"/>
    </location>
</feature>
<keyword evidence="9" id="KW-1185">Reference proteome</keyword>
<evidence type="ECO:0000256" key="1">
    <source>
        <dbReference type="ARBA" id="ARBA00004370"/>
    </source>
</evidence>
<dbReference type="PANTHER" id="PTHR15742:SF1">
    <property type="entry name" value="PROTEIN SOGA1"/>
    <property type="match status" value="1"/>
</dbReference>
<dbReference type="Proteomes" id="UP000261660">
    <property type="component" value="Unplaced"/>
</dbReference>
<evidence type="ECO:0000259" key="7">
    <source>
        <dbReference type="Pfam" id="PF11365"/>
    </source>
</evidence>
<dbReference type="InterPro" id="IPR027881">
    <property type="entry name" value="SOGA_CC"/>
</dbReference>
<dbReference type="GO" id="GO:0010506">
    <property type="term" value="P:regulation of autophagy"/>
    <property type="evidence" value="ECO:0007669"/>
    <property type="project" value="InterPro"/>
</dbReference>
<feature type="coiled-coil region" evidence="5">
    <location>
        <begin position="303"/>
        <end position="344"/>
    </location>
</feature>
<proteinExistence type="predicted"/>
<keyword evidence="4" id="KW-0472">Membrane</keyword>
<feature type="compositionally biased region" description="Basic and acidic residues" evidence="6">
    <location>
        <begin position="1132"/>
        <end position="1142"/>
    </location>
</feature>
<dbReference type="GO" id="GO:0005615">
    <property type="term" value="C:extracellular space"/>
    <property type="evidence" value="ECO:0007669"/>
    <property type="project" value="InterPro"/>
</dbReference>
<feature type="compositionally biased region" description="Polar residues" evidence="6">
    <location>
        <begin position="20"/>
        <end position="31"/>
    </location>
</feature>
<dbReference type="InParanoid" id="A0A3Q3FIZ4"/>
<feature type="region of interest" description="Disordered" evidence="6">
    <location>
        <begin position="479"/>
        <end position="543"/>
    </location>
</feature>
<evidence type="ECO:0000256" key="3">
    <source>
        <dbReference type="ARBA" id="ARBA00023054"/>
    </source>
</evidence>
<sequence>MRLMVVHTEDFSRDGDKSAKTSLRSQKQPRTQQQVSVQKKKKDELSKDSQSGNDIGKEIKSAGSLGKRAGKVSTGATVDGQQSPAAQRKLSDASNASEDLSKDSGCLSGKLSSSDSSSEISDCTSEGNKQESPRCNNELSWVDGRAYVRPDSENTGDANPCVKAAGDPCALQPHAGGGLGLFDSSGTFLELMMGETTDDLVREVDDLRSENEYLKDEVEELRCEMLEIRDMFQEEEVYQLQELRLQLEQANKTCRILQYRLRKAERRSIRVAQTGQVDGELVRSLEHDIKVAKSVSLRLYNELDAVQKKNSQLEWENEALREKTQELEVAKQVLQAEVEKAREGTLKKKSIRSAVSRAEKRLSQQIEPDDSADLRCQLHFAKEELALMCKKLTKLVSESEAMREELAKYRSAFGDVDANALPEGKRHSARAWEAEVKVHLKLVEEEATLLSRRIVELEVENRGLRAEMCDLREKIVKAGGGGEEEEEENRDVGEENMSASTQAKNREGRDQSLKKGCKTYEKDAEKSKSDEKSLRGNKSQTERMTAACHITREGPVGGEWDPSDTPDIENKKLDGDLKGMTVNDFETLLALRDHSCILSSAIQLLMPPTKNGHSSSPSSAFSSPTEMDLTGKAQNMFYPGPLNEALELLQAMLMGFIGRLEMLLTGEDSGKLSVHKERQALESNSFSFLSGESRDCDADAMSKQAWVDDLRTTEVKERDNQTGPASSLQSDLSCRDPKMRLSLQILWIVHQWCQVKGPGIEGKEGKDKSMSVLRGLLQDLSTELQDDPTDFGSQAKATQGKTAEKTISNIFHDKQHSEADRTYSSTWRRRQFPPLSCRKKNWCYVCQEAAHLDREDPVKTWDHLIMPLSFPDLDFEQMSLERSHTAPEKSAFRIYYSPPSARRVQLAQQKQSPVTDGESFNSASPWCTPLTSFSQLCLGSANNLSDDMKEMTASWKQAVQSSSQEVRGRLQGRRQEGACSCSQTHMKPQMVSVGLQTDRTHGLATSRSSPSRVLSPSLLSTRSHHISKSLDGSPSRGERSRTSASSPKLYRRHSASSVSSPSSSTNYSSSSSSSTQSTSRDRALWNMTHQSQTGLSWSRQSSLRGQSQISVGSTKPPSKSAGANRYGMVTEFLRRVSGRVDKPAPGSAQKTKSGPKNLERVPARPPAAPLHRNDSVTRIVNQRFMKQREEKGGGLGPSVRHSQSSSASEDRNDDCSSGSTLTFCFARPSRSVQRQTSNQSKLPHHKYSPPASVAGDSTCE</sequence>
<reference evidence="8" key="2">
    <citation type="submission" date="2025-09" db="UniProtKB">
        <authorList>
            <consortium name="Ensembl"/>
        </authorList>
    </citation>
    <scope>IDENTIFICATION</scope>
</reference>
<feature type="compositionally biased region" description="Polar residues" evidence="6">
    <location>
        <begin position="74"/>
        <end position="85"/>
    </location>
</feature>
<evidence type="ECO:0000313" key="8">
    <source>
        <dbReference type="Ensembl" id="ENSLBEP00000019078.1"/>
    </source>
</evidence>
<feature type="region of interest" description="Disordered" evidence="6">
    <location>
        <begin position="1188"/>
        <end position="1260"/>
    </location>
</feature>
<feature type="domain" description="SOGA coiled-coil" evidence="7">
    <location>
        <begin position="370"/>
        <end position="464"/>
    </location>
</feature>
<name>A0A3Q3FIZ4_9LABR</name>
<feature type="compositionally biased region" description="Low complexity" evidence="6">
    <location>
        <begin position="1055"/>
        <end position="1078"/>
    </location>
</feature>
<dbReference type="Pfam" id="PF11365">
    <property type="entry name" value="SOGA"/>
    <property type="match status" value="1"/>
</dbReference>
<comment type="subcellular location">
    <subcellularLocation>
        <location evidence="1">Membrane</location>
    </subcellularLocation>
</comment>
<evidence type="ECO:0000256" key="4">
    <source>
        <dbReference type="ARBA" id="ARBA00023136"/>
    </source>
</evidence>
<feature type="compositionally biased region" description="Low complexity" evidence="6">
    <location>
        <begin position="1005"/>
        <end position="1021"/>
    </location>
</feature>
<reference evidence="8" key="1">
    <citation type="submission" date="2025-08" db="UniProtKB">
        <authorList>
            <consortium name="Ensembl"/>
        </authorList>
    </citation>
    <scope>IDENTIFICATION</scope>
</reference>
<feature type="compositionally biased region" description="Basic and acidic residues" evidence="6">
    <location>
        <begin position="504"/>
        <end position="534"/>
    </location>
</feature>
<protein>
    <submittedName>
        <fullName evidence="8">Uncharacterized LOC109985601</fullName>
    </submittedName>
</protein>
<dbReference type="InterPro" id="IPR049885">
    <property type="entry name" value="MTCL1-3"/>
</dbReference>
<accession>A0A3Q3FIZ4</accession>
<dbReference type="Ensembl" id="ENSLBET00000020109.1">
    <property type="protein sequence ID" value="ENSLBEP00000019078.1"/>
    <property type="gene ID" value="ENSLBEG00000014665.1"/>
</dbReference>
<dbReference type="STRING" id="56723.ENSLBEP00000019078"/>
<feature type="region of interest" description="Disordered" evidence="6">
    <location>
        <begin position="998"/>
        <end position="1176"/>
    </location>
</feature>
<evidence type="ECO:0000313" key="9">
    <source>
        <dbReference type="Proteomes" id="UP000261660"/>
    </source>
</evidence>
<dbReference type="GO" id="GO:0016020">
    <property type="term" value="C:membrane"/>
    <property type="evidence" value="ECO:0007669"/>
    <property type="project" value="UniProtKB-SubCell"/>
</dbReference>
<feature type="coiled-coil region" evidence="5">
    <location>
        <begin position="440"/>
        <end position="467"/>
    </location>
</feature>
<dbReference type="AlphaFoldDB" id="A0A3Q3FIZ4"/>
<evidence type="ECO:0000256" key="2">
    <source>
        <dbReference type="ARBA" id="ARBA00022553"/>
    </source>
</evidence>
<evidence type="ECO:0000256" key="5">
    <source>
        <dbReference type="SAM" id="Coils"/>
    </source>
</evidence>
<keyword evidence="3 5" id="KW-0175">Coiled coil</keyword>
<feature type="region of interest" description="Disordered" evidence="6">
    <location>
        <begin position="1"/>
        <end position="136"/>
    </location>
</feature>
<feature type="coiled-coil region" evidence="5">
    <location>
        <begin position="197"/>
        <end position="267"/>
    </location>
</feature>